<dbReference type="EMBL" id="CM026421">
    <property type="protein sequence ID" value="KAG0590231.1"/>
    <property type="molecule type" value="Genomic_DNA"/>
</dbReference>
<accession>A0A8T0J5Z1</accession>
<keyword evidence="3 6" id="KW-1133">Transmembrane helix</keyword>
<comment type="subcellular location">
    <subcellularLocation>
        <location evidence="1">Membrane</location>
        <topology evidence="1">Multi-pass membrane protein</topology>
    </subcellularLocation>
</comment>
<evidence type="ECO:0000256" key="3">
    <source>
        <dbReference type="ARBA" id="ARBA00022989"/>
    </source>
</evidence>
<evidence type="ECO:0000313" key="8">
    <source>
        <dbReference type="EMBL" id="KAG0590231.1"/>
    </source>
</evidence>
<protein>
    <recommendedName>
        <fullName evidence="7">TLC domain-containing protein</fullName>
    </recommendedName>
</protein>
<dbReference type="Pfam" id="PF03798">
    <property type="entry name" value="TRAM_LAG1_CLN8"/>
    <property type="match status" value="1"/>
</dbReference>
<feature type="transmembrane region" description="Helical" evidence="6">
    <location>
        <begin position="176"/>
        <end position="196"/>
    </location>
</feature>
<keyword evidence="4 5" id="KW-0472">Membrane</keyword>
<feature type="transmembrane region" description="Helical" evidence="6">
    <location>
        <begin position="249"/>
        <end position="271"/>
    </location>
</feature>
<evidence type="ECO:0000313" key="9">
    <source>
        <dbReference type="Proteomes" id="UP000822688"/>
    </source>
</evidence>
<keyword evidence="9" id="KW-1185">Reference proteome</keyword>
<feature type="transmembrane region" description="Helical" evidence="6">
    <location>
        <begin position="84"/>
        <end position="104"/>
    </location>
</feature>
<name>A0A8T0J5Z1_CERPU</name>
<dbReference type="PROSITE" id="PS50922">
    <property type="entry name" value="TLC"/>
    <property type="match status" value="1"/>
</dbReference>
<evidence type="ECO:0000256" key="5">
    <source>
        <dbReference type="PROSITE-ProRule" id="PRU00205"/>
    </source>
</evidence>
<dbReference type="GO" id="GO:0055088">
    <property type="term" value="P:lipid homeostasis"/>
    <property type="evidence" value="ECO:0007669"/>
    <property type="project" value="TreeGrafter"/>
</dbReference>
<dbReference type="GO" id="GO:0005783">
    <property type="term" value="C:endoplasmic reticulum"/>
    <property type="evidence" value="ECO:0007669"/>
    <property type="project" value="TreeGrafter"/>
</dbReference>
<evidence type="ECO:0000256" key="6">
    <source>
        <dbReference type="SAM" id="Phobius"/>
    </source>
</evidence>
<evidence type="ECO:0000256" key="2">
    <source>
        <dbReference type="ARBA" id="ARBA00022692"/>
    </source>
</evidence>
<dbReference type="InterPro" id="IPR006634">
    <property type="entry name" value="TLC-dom"/>
</dbReference>
<gene>
    <name evidence="8" type="ORF">KC19_1G083100</name>
</gene>
<feature type="transmembrane region" description="Helical" evidence="6">
    <location>
        <begin position="208"/>
        <end position="229"/>
    </location>
</feature>
<feature type="transmembrane region" description="Helical" evidence="6">
    <location>
        <begin position="37"/>
        <end position="55"/>
    </location>
</feature>
<dbReference type="OrthoDB" id="10266980at2759"/>
<proteinExistence type="predicted"/>
<dbReference type="GO" id="GO:0016020">
    <property type="term" value="C:membrane"/>
    <property type="evidence" value="ECO:0007669"/>
    <property type="project" value="UniProtKB-SubCell"/>
</dbReference>
<dbReference type="InterPro" id="IPR050846">
    <property type="entry name" value="TLCD"/>
</dbReference>
<feature type="transmembrane region" description="Helical" evidence="6">
    <location>
        <begin position="116"/>
        <end position="137"/>
    </location>
</feature>
<feature type="domain" description="TLC" evidence="7">
    <location>
        <begin position="75"/>
        <end position="279"/>
    </location>
</feature>
<dbReference type="SMART" id="SM00724">
    <property type="entry name" value="TLC"/>
    <property type="match status" value="1"/>
</dbReference>
<organism evidence="8 9">
    <name type="scientific">Ceratodon purpureus</name>
    <name type="common">Fire moss</name>
    <name type="synonym">Dicranum purpureum</name>
    <dbReference type="NCBI Taxonomy" id="3225"/>
    <lineage>
        <taxon>Eukaryota</taxon>
        <taxon>Viridiplantae</taxon>
        <taxon>Streptophyta</taxon>
        <taxon>Embryophyta</taxon>
        <taxon>Bryophyta</taxon>
        <taxon>Bryophytina</taxon>
        <taxon>Bryopsida</taxon>
        <taxon>Dicranidae</taxon>
        <taxon>Pseudoditrichales</taxon>
        <taxon>Ditrichaceae</taxon>
        <taxon>Ceratodon</taxon>
    </lineage>
</organism>
<feature type="transmembrane region" description="Helical" evidence="6">
    <location>
        <begin position="149"/>
        <end position="170"/>
    </location>
</feature>
<reference evidence="8" key="1">
    <citation type="submission" date="2020-06" db="EMBL/GenBank/DDBJ databases">
        <title>WGS assembly of Ceratodon purpureus strain R40.</title>
        <authorList>
            <person name="Carey S.B."/>
            <person name="Jenkins J."/>
            <person name="Shu S."/>
            <person name="Lovell J.T."/>
            <person name="Sreedasyam A."/>
            <person name="Maumus F."/>
            <person name="Tiley G.P."/>
            <person name="Fernandez-Pozo N."/>
            <person name="Barry K."/>
            <person name="Chen C."/>
            <person name="Wang M."/>
            <person name="Lipzen A."/>
            <person name="Daum C."/>
            <person name="Saski C.A."/>
            <person name="Payton A.C."/>
            <person name="Mcbreen J.C."/>
            <person name="Conrad R.E."/>
            <person name="Kollar L.M."/>
            <person name="Olsson S."/>
            <person name="Huttunen S."/>
            <person name="Landis J.B."/>
            <person name="Wickett N.J."/>
            <person name="Johnson M.G."/>
            <person name="Rensing S.A."/>
            <person name="Grimwood J."/>
            <person name="Schmutz J."/>
            <person name="Mcdaniel S.F."/>
        </authorList>
    </citation>
    <scope>NUCLEOTIDE SEQUENCE</scope>
    <source>
        <strain evidence="8">R40</strain>
    </source>
</reference>
<dbReference type="PANTHER" id="PTHR13439:SF0">
    <property type="entry name" value="TOPOISOMERASE I DAMAGE AFFECTED PROTEIN 4"/>
    <property type="match status" value="1"/>
</dbReference>
<sequence length="284" mass="32235">MILPGFTSPNSTTLRRAVPFHDDMDNLLGKWSTSGELALWFGSVLSGIVFCKLVYEISKGLSPATFPGYNKLKKTEKVEWNNRAFSTAHALVSSAIAFYLLYISDIFQDSAPYGPVVFRSSILSQFGLGFSCGYFMADMGMIVSFYPILGGYEFLLHHLVSMISLLLAVHSGHAHLYLYIVLLSECTTPFINLRWYLTVLGLKNSDTYMYNASFTAFLWLVARVINFVYCFHHMYLHFDQVRQLHTAGFVFLLLAPTSLGLMNFFWFYKIVNGVLRTLNRKHAA</sequence>
<dbReference type="Proteomes" id="UP000822688">
    <property type="component" value="Chromosome 1"/>
</dbReference>
<evidence type="ECO:0000259" key="7">
    <source>
        <dbReference type="PROSITE" id="PS50922"/>
    </source>
</evidence>
<keyword evidence="2 5" id="KW-0812">Transmembrane</keyword>
<comment type="caution">
    <text evidence="8">The sequence shown here is derived from an EMBL/GenBank/DDBJ whole genome shotgun (WGS) entry which is preliminary data.</text>
</comment>
<dbReference type="AlphaFoldDB" id="A0A8T0J5Z1"/>
<evidence type="ECO:0000256" key="4">
    <source>
        <dbReference type="ARBA" id="ARBA00023136"/>
    </source>
</evidence>
<evidence type="ECO:0000256" key="1">
    <source>
        <dbReference type="ARBA" id="ARBA00004141"/>
    </source>
</evidence>
<dbReference type="PANTHER" id="PTHR13439">
    <property type="entry name" value="CT120 PROTEIN"/>
    <property type="match status" value="1"/>
</dbReference>